<dbReference type="InterPro" id="IPR013594">
    <property type="entry name" value="Dynein_heavy_tail"/>
</dbReference>
<dbReference type="AlphaFoldDB" id="A0ABD2XCG4"/>
<evidence type="ECO:0000259" key="2">
    <source>
        <dbReference type="Pfam" id="PF08385"/>
    </source>
</evidence>
<gene>
    <name evidence="3" type="ORF">TKK_003998</name>
</gene>
<dbReference type="PANTHER" id="PTHR46532">
    <property type="entry name" value="MALE FERTILITY FACTOR KL5"/>
    <property type="match status" value="1"/>
</dbReference>
<keyword evidence="4" id="KW-1185">Reference proteome</keyword>
<dbReference type="Pfam" id="PF08385">
    <property type="entry name" value="DHC_N1"/>
    <property type="match status" value="1"/>
</dbReference>
<dbReference type="EMBL" id="JBJJXI010000032">
    <property type="protein sequence ID" value="KAL3402825.1"/>
    <property type="molecule type" value="Genomic_DNA"/>
</dbReference>
<dbReference type="Proteomes" id="UP001627154">
    <property type="component" value="Unassembled WGS sequence"/>
</dbReference>
<evidence type="ECO:0000256" key="1">
    <source>
        <dbReference type="SAM" id="MobiDB-lite"/>
    </source>
</evidence>
<feature type="compositionally biased region" description="Basic and acidic residues" evidence="1">
    <location>
        <begin position="23"/>
        <end position="37"/>
    </location>
</feature>
<comment type="caution">
    <text evidence="3">The sequence shown here is derived from an EMBL/GenBank/DDBJ whole genome shotgun (WGS) entry which is preliminary data.</text>
</comment>
<proteinExistence type="predicted"/>
<feature type="region of interest" description="Disordered" evidence="1">
    <location>
        <begin position="1"/>
        <end position="65"/>
    </location>
</feature>
<sequence>MNGETRATSADRQSGGKSNRLRSTSEKSSTELHRDYLDMDTDEEEFGRQETPETENDEPIEPDKPVYTSQEIDQLLSRIKDLTILPKLRPTAWNPDCREIVERYFRDPAHELLTIYLRRGALRALVDAYPREPTDSGLCYFARREPWQIFRPESFVGQVQFGCLTDRRLDMAILRLAEATFAPLAFKSPAWPDVKRDEIFSRINDFLETAVDATYRPLGIPVLYQSWEAANAREDSLDVVEAQKRPALLLRLDRVARNWIKRVREQLKLQPVKLLQQSSSSAGEDQLYDVINEFEYWHTRFENLSCLLRQLRGAGVRKTTRLLRRIRSTCIDDLRCLRRRCKLALAETEDNLAYLDALLKHCTTLDDPGRLLASLATILHIVRFVWTESSYYSETSNVERLLCSVSVYVVRVCVNSVDAKLIVDRPLDSAKSIEACLACCRDYRVIYDNIISGCIENESREWKVDKAVVFNCVEAFEQRCEDLLDICQTIVIYGSLNKINLGGTRGRRHEAQYNHIRDYFMRVVEETRQACASCALDVRRTDWFPVAVSFRARIADLEKTMRTLLLGLFGDGDDVEPAIETLYALQRFRDRKTFSCLLQDKWTQVWAMFDREIAMPPVDASLYDEIPADRFRLPRQDELRDPEIIRRNYLKRLHRMMIDASDWLGDCDAQHEVLAKYSATV</sequence>
<accession>A0ABD2XCG4</accession>
<dbReference type="InterPro" id="IPR026983">
    <property type="entry name" value="DHC"/>
</dbReference>
<evidence type="ECO:0000313" key="3">
    <source>
        <dbReference type="EMBL" id="KAL3402825.1"/>
    </source>
</evidence>
<protein>
    <recommendedName>
        <fullName evidence="2">Dynein heavy chain tail domain-containing protein</fullName>
    </recommendedName>
</protein>
<organism evidence="3 4">
    <name type="scientific">Trichogramma kaykai</name>
    <dbReference type="NCBI Taxonomy" id="54128"/>
    <lineage>
        <taxon>Eukaryota</taxon>
        <taxon>Metazoa</taxon>
        <taxon>Ecdysozoa</taxon>
        <taxon>Arthropoda</taxon>
        <taxon>Hexapoda</taxon>
        <taxon>Insecta</taxon>
        <taxon>Pterygota</taxon>
        <taxon>Neoptera</taxon>
        <taxon>Endopterygota</taxon>
        <taxon>Hymenoptera</taxon>
        <taxon>Apocrita</taxon>
        <taxon>Proctotrupomorpha</taxon>
        <taxon>Chalcidoidea</taxon>
        <taxon>Trichogrammatidae</taxon>
        <taxon>Trichogramma</taxon>
    </lineage>
</organism>
<feature type="domain" description="Dynein heavy chain tail" evidence="2">
    <location>
        <begin position="251"/>
        <end position="614"/>
    </location>
</feature>
<feature type="compositionally biased region" description="Polar residues" evidence="1">
    <location>
        <begin position="1"/>
        <end position="17"/>
    </location>
</feature>
<name>A0ABD2XCG4_9HYME</name>
<reference evidence="3 4" key="1">
    <citation type="journal article" date="2024" name="bioRxiv">
        <title>A reference genome for Trichogramma kaykai: A tiny desert-dwelling parasitoid wasp with competing sex-ratio distorters.</title>
        <authorList>
            <person name="Culotta J."/>
            <person name="Lindsey A.R."/>
        </authorList>
    </citation>
    <scope>NUCLEOTIDE SEQUENCE [LARGE SCALE GENOMIC DNA]</scope>
    <source>
        <strain evidence="3 4">KSX58</strain>
    </source>
</reference>
<evidence type="ECO:0000313" key="4">
    <source>
        <dbReference type="Proteomes" id="UP001627154"/>
    </source>
</evidence>
<dbReference type="PANTHER" id="PTHR46532:SF11">
    <property type="entry name" value="DYNEIN AXONEMAL HEAVY CHAIN 12"/>
    <property type="match status" value="1"/>
</dbReference>